<evidence type="ECO:0000256" key="1">
    <source>
        <dbReference type="SAM" id="Phobius"/>
    </source>
</evidence>
<reference evidence="2" key="1">
    <citation type="submission" date="2021-05" db="EMBL/GenBank/DDBJ databases">
        <authorList>
            <person name="Alioto T."/>
            <person name="Alioto T."/>
            <person name="Gomez Garrido J."/>
        </authorList>
    </citation>
    <scope>NUCLEOTIDE SEQUENCE</scope>
</reference>
<name>A0A8D9BVL0_9HEMI</name>
<keyword evidence="1" id="KW-0812">Transmembrane</keyword>
<dbReference type="EMBL" id="HBUF01674069">
    <property type="protein sequence ID" value="CAG6791026.1"/>
    <property type="molecule type" value="Transcribed_RNA"/>
</dbReference>
<keyword evidence="1" id="KW-1133">Transmembrane helix</keyword>
<dbReference type="AlphaFoldDB" id="A0A8D9BVL0"/>
<dbReference type="EMBL" id="HBUF01304572">
    <property type="protein sequence ID" value="CAG6691767.1"/>
    <property type="molecule type" value="Transcribed_RNA"/>
</dbReference>
<keyword evidence="1" id="KW-0472">Membrane</keyword>
<protein>
    <submittedName>
        <fullName evidence="2">Uncharacterized protein</fullName>
    </submittedName>
</protein>
<accession>A0A8D9BVL0</accession>
<sequence length="125" mass="14121">MPFQSLKKNKISQTNYSNLISSRYLQNIKVGNQILNETSLTPPVLFRIFSPSVLCLFACAFNKLLNYSVPESYLGLATLAFVLWNDVLGVCLVFLIELGIIKYTISLFLSDNDFFIGNFLPKVLD</sequence>
<organism evidence="2">
    <name type="scientific">Cacopsylla melanoneura</name>
    <dbReference type="NCBI Taxonomy" id="428564"/>
    <lineage>
        <taxon>Eukaryota</taxon>
        <taxon>Metazoa</taxon>
        <taxon>Ecdysozoa</taxon>
        <taxon>Arthropoda</taxon>
        <taxon>Hexapoda</taxon>
        <taxon>Insecta</taxon>
        <taxon>Pterygota</taxon>
        <taxon>Neoptera</taxon>
        <taxon>Paraneoptera</taxon>
        <taxon>Hemiptera</taxon>
        <taxon>Sternorrhyncha</taxon>
        <taxon>Psylloidea</taxon>
        <taxon>Psyllidae</taxon>
        <taxon>Psyllinae</taxon>
        <taxon>Cacopsylla</taxon>
    </lineage>
</organism>
<evidence type="ECO:0000313" key="2">
    <source>
        <dbReference type="EMBL" id="CAG6791026.1"/>
    </source>
</evidence>
<proteinExistence type="predicted"/>
<feature type="transmembrane region" description="Helical" evidence="1">
    <location>
        <begin position="73"/>
        <end position="101"/>
    </location>
</feature>